<evidence type="ECO:0000313" key="1">
    <source>
        <dbReference type="EMBL" id="KAK3108272.1"/>
    </source>
</evidence>
<accession>A0AA88YMA1</accession>
<proteinExistence type="predicted"/>
<dbReference type="PANTHER" id="PTHR46601">
    <property type="entry name" value="ULP_PROTEASE DOMAIN-CONTAINING PROTEIN"/>
    <property type="match status" value="1"/>
</dbReference>
<dbReference type="AlphaFoldDB" id="A0AA88YMA1"/>
<sequence>MRNSDNDILAALDNVTESQVKLTEWKRVDVEKKGIFFKRMQIVATEKTKEQFREILCKELREFRGHIERVKIQYVQSKKLKEILPMNHAICHMDFAENYACSIAEEVQSAYINKSAVTLHPVVIHTRNTENQDVQHKSIVVDSDELVNSDATVFAIIKNIIPEVKSILQNVQTIHYMTDSPTTQYRTTQFFSVITNHDKFFEGINATWLYFEAGHRKGPCDRVGGTAKRLADMAVKRLSSIIQSARDFLNGVNLKNTARRNTYLYLGQPVQKHLMNLLDLG</sequence>
<evidence type="ECO:0000313" key="2">
    <source>
        <dbReference type="Proteomes" id="UP001186944"/>
    </source>
</evidence>
<protein>
    <submittedName>
        <fullName evidence="1">Uncharacterized protein</fullName>
    </submittedName>
</protein>
<organism evidence="1 2">
    <name type="scientific">Pinctada imbricata</name>
    <name type="common">Atlantic pearl-oyster</name>
    <name type="synonym">Pinctada martensii</name>
    <dbReference type="NCBI Taxonomy" id="66713"/>
    <lineage>
        <taxon>Eukaryota</taxon>
        <taxon>Metazoa</taxon>
        <taxon>Spiralia</taxon>
        <taxon>Lophotrochozoa</taxon>
        <taxon>Mollusca</taxon>
        <taxon>Bivalvia</taxon>
        <taxon>Autobranchia</taxon>
        <taxon>Pteriomorphia</taxon>
        <taxon>Pterioida</taxon>
        <taxon>Pterioidea</taxon>
        <taxon>Pteriidae</taxon>
        <taxon>Pinctada</taxon>
    </lineage>
</organism>
<gene>
    <name evidence="1" type="ORF">FSP39_004647</name>
</gene>
<dbReference type="EMBL" id="VSWD01000001">
    <property type="protein sequence ID" value="KAK3108272.1"/>
    <property type="molecule type" value="Genomic_DNA"/>
</dbReference>
<name>A0AA88YMA1_PINIB</name>
<dbReference type="PANTHER" id="PTHR46601:SF1">
    <property type="entry name" value="ADF-H DOMAIN-CONTAINING PROTEIN"/>
    <property type="match status" value="1"/>
</dbReference>
<reference evidence="1" key="1">
    <citation type="submission" date="2019-08" db="EMBL/GenBank/DDBJ databases">
        <title>The improved chromosome-level genome for the pearl oyster Pinctada fucata martensii using PacBio sequencing and Hi-C.</title>
        <authorList>
            <person name="Zheng Z."/>
        </authorList>
    </citation>
    <scope>NUCLEOTIDE SEQUENCE</scope>
    <source>
        <strain evidence="1">ZZ-2019</strain>
        <tissue evidence="1">Adductor muscle</tissue>
    </source>
</reference>
<comment type="caution">
    <text evidence="1">The sequence shown here is derived from an EMBL/GenBank/DDBJ whole genome shotgun (WGS) entry which is preliminary data.</text>
</comment>
<keyword evidence="2" id="KW-1185">Reference proteome</keyword>
<dbReference type="Proteomes" id="UP001186944">
    <property type="component" value="Unassembled WGS sequence"/>
</dbReference>